<feature type="transmembrane region" description="Helical" evidence="2">
    <location>
        <begin position="240"/>
        <end position="261"/>
    </location>
</feature>
<reference evidence="4 5" key="1">
    <citation type="submission" date="2019-03" db="EMBL/GenBank/DDBJ databases">
        <title>Draft genome of Brevundimonas sp. a heavy metal resistant soil bacteria.</title>
        <authorList>
            <person name="Soto J."/>
        </authorList>
    </citation>
    <scope>NUCLEOTIDE SEQUENCE [LARGE SCALE GENOMIC DNA]</scope>
    <source>
        <strain evidence="4 5">B-10</strain>
    </source>
</reference>
<comment type="caution">
    <text evidence="4">The sequence shown here is derived from an EMBL/GenBank/DDBJ whole genome shotgun (WGS) entry which is preliminary data.</text>
</comment>
<feature type="transmembrane region" description="Helical" evidence="2">
    <location>
        <begin position="182"/>
        <end position="200"/>
    </location>
</feature>
<feature type="transmembrane region" description="Helical" evidence="2">
    <location>
        <begin position="158"/>
        <end position="176"/>
    </location>
</feature>
<dbReference type="GO" id="GO:0016020">
    <property type="term" value="C:membrane"/>
    <property type="evidence" value="ECO:0007669"/>
    <property type="project" value="InterPro"/>
</dbReference>
<feature type="transmembrane region" description="Helical" evidence="2">
    <location>
        <begin position="73"/>
        <end position="90"/>
    </location>
</feature>
<dbReference type="SUPFAM" id="SSF103481">
    <property type="entry name" value="Multidrug resistance efflux transporter EmrE"/>
    <property type="match status" value="2"/>
</dbReference>
<keyword evidence="2" id="KW-0472">Membrane</keyword>
<evidence type="ECO:0000313" key="4">
    <source>
        <dbReference type="EMBL" id="TFW14214.1"/>
    </source>
</evidence>
<dbReference type="OrthoDB" id="9812899at2"/>
<dbReference type="AlphaFoldDB" id="A0A4Y9RYT1"/>
<organism evidence="4 5">
    <name type="scientific">Brevundimonas intermedia</name>
    <dbReference type="NCBI Taxonomy" id="74315"/>
    <lineage>
        <taxon>Bacteria</taxon>
        <taxon>Pseudomonadati</taxon>
        <taxon>Pseudomonadota</taxon>
        <taxon>Alphaproteobacteria</taxon>
        <taxon>Caulobacterales</taxon>
        <taxon>Caulobacteraceae</taxon>
        <taxon>Brevundimonas</taxon>
    </lineage>
</organism>
<name>A0A4Y9RYT1_9CAUL</name>
<dbReference type="Proteomes" id="UP000298216">
    <property type="component" value="Unassembled WGS sequence"/>
</dbReference>
<dbReference type="Pfam" id="PF00892">
    <property type="entry name" value="EamA"/>
    <property type="match status" value="2"/>
</dbReference>
<feature type="transmembrane region" description="Helical" evidence="2">
    <location>
        <begin position="102"/>
        <end position="119"/>
    </location>
</feature>
<feature type="compositionally biased region" description="Pro residues" evidence="1">
    <location>
        <begin position="1"/>
        <end position="17"/>
    </location>
</feature>
<sequence length="336" mass="35134">MRRIPPTGPDPLPPPIATWPGPDGDPPAATNNLHSTAGSGTFAPLTVVAAVGLFACADLFAKPLSATLPAAQIAWMRYVVLLAVAVSMVWGRRRRWVASRPALQLLRGFALLGSGLLFIRGLRDLGVAEATAISFVTPAFVTLLSIVVLGESVHVRRWAALLIGLAGVVTILRPGGEAFQSAALFPLGSAACGAVMVVTTRRIGDGDAVETILLWSSGVGFLALTASWPAFAVAMTPLQIAQAVMMGGLYAMGQYLLIVGYTRGEASLLAPFSYAQVLFAAGLSALVFGVVPDSTTLAGIGLILLGGAYTLYRESALTRLRSRGMSPRRARRRAAL</sequence>
<gene>
    <name evidence="4" type="ORF">EGY25_03155</name>
</gene>
<feature type="domain" description="EamA" evidence="3">
    <location>
        <begin position="45"/>
        <end position="172"/>
    </location>
</feature>
<feature type="transmembrane region" description="Helical" evidence="2">
    <location>
        <begin position="294"/>
        <end position="312"/>
    </location>
</feature>
<feature type="transmembrane region" description="Helical" evidence="2">
    <location>
        <begin position="42"/>
        <end position="61"/>
    </location>
</feature>
<evidence type="ECO:0000313" key="5">
    <source>
        <dbReference type="Proteomes" id="UP000298216"/>
    </source>
</evidence>
<evidence type="ECO:0000259" key="3">
    <source>
        <dbReference type="Pfam" id="PF00892"/>
    </source>
</evidence>
<dbReference type="PANTHER" id="PTHR22911">
    <property type="entry name" value="ACYL-MALONYL CONDENSING ENZYME-RELATED"/>
    <property type="match status" value="1"/>
</dbReference>
<dbReference type="EMBL" id="SPVH01000002">
    <property type="protein sequence ID" value="TFW14214.1"/>
    <property type="molecule type" value="Genomic_DNA"/>
</dbReference>
<dbReference type="InterPro" id="IPR000620">
    <property type="entry name" value="EamA_dom"/>
</dbReference>
<evidence type="ECO:0000256" key="1">
    <source>
        <dbReference type="SAM" id="MobiDB-lite"/>
    </source>
</evidence>
<keyword evidence="2" id="KW-1133">Transmembrane helix</keyword>
<feature type="transmembrane region" description="Helical" evidence="2">
    <location>
        <begin position="131"/>
        <end position="149"/>
    </location>
</feature>
<evidence type="ECO:0000256" key="2">
    <source>
        <dbReference type="SAM" id="Phobius"/>
    </source>
</evidence>
<feature type="transmembrane region" description="Helical" evidence="2">
    <location>
        <begin position="268"/>
        <end position="288"/>
    </location>
</feature>
<keyword evidence="2" id="KW-0812">Transmembrane</keyword>
<dbReference type="PANTHER" id="PTHR22911:SF103">
    <property type="entry name" value="BLR2811 PROTEIN"/>
    <property type="match status" value="1"/>
</dbReference>
<feature type="domain" description="EamA" evidence="3">
    <location>
        <begin position="182"/>
        <end position="307"/>
    </location>
</feature>
<feature type="transmembrane region" description="Helical" evidence="2">
    <location>
        <begin position="212"/>
        <end position="234"/>
    </location>
</feature>
<dbReference type="Gene3D" id="1.10.3730.20">
    <property type="match status" value="1"/>
</dbReference>
<dbReference type="InterPro" id="IPR037185">
    <property type="entry name" value="EmrE-like"/>
</dbReference>
<keyword evidence="5" id="KW-1185">Reference proteome</keyword>
<protein>
    <submittedName>
        <fullName evidence="4">DMT family transporter</fullName>
    </submittedName>
</protein>
<feature type="region of interest" description="Disordered" evidence="1">
    <location>
        <begin position="1"/>
        <end position="33"/>
    </location>
</feature>
<proteinExistence type="predicted"/>
<accession>A0A4Y9RYT1</accession>